<dbReference type="GeneID" id="36348006"/>
<dbReference type="EMBL" id="JPDN02000161">
    <property type="protein sequence ID" value="PON19958.1"/>
    <property type="molecule type" value="Genomic_DNA"/>
</dbReference>
<name>A0A2P4Z6P9_9HYPO</name>
<comment type="caution">
    <text evidence="1">The sequence shown here is derived from an EMBL/GenBank/DDBJ whole genome shotgun (WGS) entry which is preliminary data.</text>
</comment>
<organism evidence="1 2">
    <name type="scientific">Trichoderma gamsii</name>
    <dbReference type="NCBI Taxonomy" id="398673"/>
    <lineage>
        <taxon>Eukaryota</taxon>
        <taxon>Fungi</taxon>
        <taxon>Dikarya</taxon>
        <taxon>Ascomycota</taxon>
        <taxon>Pezizomycotina</taxon>
        <taxon>Sordariomycetes</taxon>
        <taxon>Hypocreomycetidae</taxon>
        <taxon>Hypocreales</taxon>
        <taxon>Hypocreaceae</taxon>
        <taxon>Trichoderma</taxon>
    </lineage>
</organism>
<evidence type="ECO:0000313" key="2">
    <source>
        <dbReference type="Proteomes" id="UP000054821"/>
    </source>
</evidence>
<dbReference type="Proteomes" id="UP000054821">
    <property type="component" value="Unassembled WGS sequence"/>
</dbReference>
<proteinExistence type="predicted"/>
<dbReference type="AlphaFoldDB" id="A0A2P4Z6P9"/>
<keyword evidence="2" id="KW-1185">Reference proteome</keyword>
<evidence type="ECO:0000313" key="1">
    <source>
        <dbReference type="EMBL" id="PON19958.1"/>
    </source>
</evidence>
<gene>
    <name evidence="1" type="ORF">TGAM01_v211177</name>
</gene>
<protein>
    <submittedName>
        <fullName evidence="1">Uncharacterized protein</fullName>
    </submittedName>
</protein>
<reference evidence="1 2" key="1">
    <citation type="journal article" date="2016" name="Genome Announc.">
        <title>Draft Whole-Genome Sequence of Trichoderma gamsii T6085, a Promising Biocontrol Agent of Fusarium Head Blight on Wheat.</title>
        <authorList>
            <person name="Baroncelli R."/>
            <person name="Zapparata A."/>
            <person name="Piaggeschi G."/>
            <person name="Sarrocco S."/>
            <person name="Vannacci G."/>
        </authorList>
    </citation>
    <scope>NUCLEOTIDE SEQUENCE [LARGE SCALE GENOMIC DNA]</scope>
    <source>
        <strain evidence="1 2">T6085</strain>
    </source>
</reference>
<sequence length="52" mass="5896">MGDNSSVDVLGLITTGQTESNCIMNIKSFNNINLKSELLHGFMYHKCYKAWK</sequence>
<dbReference type="RefSeq" id="XP_024404238.1">
    <property type="nucleotide sequence ID" value="XM_024551018.1"/>
</dbReference>
<accession>A0A2P4Z6P9</accession>